<dbReference type="Proteomes" id="UP000664859">
    <property type="component" value="Unassembled WGS sequence"/>
</dbReference>
<dbReference type="InterPro" id="IPR018247">
    <property type="entry name" value="EF_Hand_1_Ca_BS"/>
</dbReference>
<feature type="repeat" description="WD" evidence="4">
    <location>
        <begin position="633"/>
        <end position="665"/>
    </location>
</feature>
<dbReference type="SUPFAM" id="SSF47473">
    <property type="entry name" value="EF-hand"/>
    <property type="match status" value="1"/>
</dbReference>
<keyword evidence="3" id="KW-0106">Calcium</keyword>
<dbReference type="InterPro" id="IPR001680">
    <property type="entry name" value="WD40_rpt"/>
</dbReference>
<dbReference type="Pfam" id="PF13202">
    <property type="entry name" value="EF-hand_5"/>
    <property type="match status" value="1"/>
</dbReference>
<feature type="region of interest" description="Disordered" evidence="5">
    <location>
        <begin position="87"/>
        <end position="109"/>
    </location>
</feature>
<dbReference type="SUPFAM" id="SSF50960">
    <property type="entry name" value="TolB, C-terminal domain"/>
    <property type="match status" value="1"/>
</dbReference>
<feature type="region of interest" description="Disordered" evidence="5">
    <location>
        <begin position="914"/>
        <end position="937"/>
    </location>
</feature>
<dbReference type="InterPro" id="IPR011047">
    <property type="entry name" value="Quinoprotein_ADH-like_sf"/>
</dbReference>
<evidence type="ECO:0000256" key="2">
    <source>
        <dbReference type="ARBA" id="ARBA00022737"/>
    </source>
</evidence>
<dbReference type="PROSITE" id="PS50222">
    <property type="entry name" value="EF_HAND_2"/>
    <property type="match status" value="1"/>
</dbReference>
<accession>A0A836CN89</accession>
<gene>
    <name evidence="7" type="ORF">JKP88DRAFT_292772</name>
</gene>
<evidence type="ECO:0000256" key="5">
    <source>
        <dbReference type="SAM" id="MobiDB-lite"/>
    </source>
</evidence>
<dbReference type="PROSITE" id="PS00018">
    <property type="entry name" value="EF_HAND_1"/>
    <property type="match status" value="2"/>
</dbReference>
<comment type="caution">
    <text evidence="7">The sequence shown here is derived from an EMBL/GenBank/DDBJ whole genome shotgun (WGS) entry which is preliminary data.</text>
</comment>
<dbReference type="EMBL" id="JAFCMP010000003">
    <property type="protein sequence ID" value="KAG5192672.1"/>
    <property type="molecule type" value="Genomic_DNA"/>
</dbReference>
<evidence type="ECO:0000256" key="3">
    <source>
        <dbReference type="ARBA" id="ARBA00022837"/>
    </source>
</evidence>
<feature type="repeat" description="WD" evidence="4">
    <location>
        <begin position="489"/>
        <end position="520"/>
    </location>
</feature>
<dbReference type="InterPro" id="IPR011992">
    <property type="entry name" value="EF-hand-dom_pair"/>
</dbReference>
<dbReference type="PANTHER" id="PTHR13720">
    <property type="entry name" value="WD-40 REPEAT PROTEIN"/>
    <property type="match status" value="1"/>
</dbReference>
<evidence type="ECO:0000313" key="8">
    <source>
        <dbReference type="Proteomes" id="UP000664859"/>
    </source>
</evidence>
<sequence>MNGRPPRPFKLWCALPCCATAIKRVLKQYDTDGSGELDLQELERALTVFVPGIRPLEVAALAAAFDGDNSGTVSIEEVAMRARSAETDGAALVSSSRPGSRSGGSGGGGYAGSVRSAAWASTRGNSGGGVGGGGGGGGGAGSDAKAFEARLRGYQVCVRIAALAELRLPGQAAPLSDGDIAQLWSLSAEGDYRPFIEALYAREQRAPNKFGFQQVIVRSAEPSAPAVGSGPFRYQPPPKGSSSSAHPPPPPPVPRRIRYRHCKTPVAAPSGFDAAALIPRSAALPNAHLKLRRARGYGSSSSSALRAAGGGRVVWTCAAVVVVGGGGGEGGGGQRFFMGHTDDVSALSLTADGRIAATGQVGKRPWVCVWSVDTLEELARLGGGFFERSVCACALRAPSGTPTSPLLLAAVGCDDHHCMGVWEVSSGRLLAEAPVQNGTPPMSGTYGSATAPRQALCVCLAPAPRGGFLIGAENGQVYCMVGGRATWAFSAHSGAVNGIAVAAAAAFATAGDDGAVRVWSAADRVQQCSVLLPADAAVRSEDGNLLGHKAWRAAALLRGGPALASRPKPSTATEDPAPAGLKTGARQDQSGSRARAIDLAVDECGTLFVGTDKREIWGFERCGRGYGEGFLVTSGHYGSVQALATHPSRETTYATAAEDGQLCIWAVGYADPVGRALLPRGGRSLAWSPDGRWLAAGLRRGAIAVYGADTLRRVAAWRHCEEDIDDLKFSPDGKSLAAASHDNFIDIYALENEGAGGLRCKRTARCRGHTSYVTHIDWSTDSRVIQSTCGANELLYWDAATGKALRSSRDNIEGDGHWATYTCTLGFPVMAIWPPNSDGTDINALQRSSDQRVVATADDFGGVSLFNCPCITAGAPKRRYHGHSAHVMNVRFTCGDRYLITVGGNDKSILEWRYHNRPPPPESMQATQGSAQDQAAE</sequence>
<keyword evidence="8" id="KW-1185">Reference proteome</keyword>
<dbReference type="Gene3D" id="1.10.238.10">
    <property type="entry name" value="EF-hand"/>
    <property type="match status" value="1"/>
</dbReference>
<protein>
    <submittedName>
        <fullName evidence="7">Quinon protein alcohol dehydrogenase-like superfamily</fullName>
    </submittedName>
</protein>
<keyword evidence="1 4" id="KW-0853">WD repeat</keyword>
<dbReference type="AlphaFoldDB" id="A0A836CN89"/>
<dbReference type="Pfam" id="PF23414">
    <property type="entry name" value="Beta-prop_EML_2"/>
    <property type="match status" value="1"/>
</dbReference>
<proteinExistence type="predicted"/>
<dbReference type="SMART" id="SM00054">
    <property type="entry name" value="EFh"/>
    <property type="match status" value="2"/>
</dbReference>
<dbReference type="InterPro" id="IPR055442">
    <property type="entry name" value="Beta-prop_EML-like_2nd"/>
</dbReference>
<dbReference type="PROSITE" id="PS50294">
    <property type="entry name" value="WD_REPEATS_REGION"/>
    <property type="match status" value="1"/>
</dbReference>
<feature type="compositionally biased region" description="Polar residues" evidence="5">
    <location>
        <begin position="924"/>
        <end position="937"/>
    </location>
</feature>
<dbReference type="FunFam" id="2.130.10.10:FF:000320">
    <property type="entry name" value="echinoderm microtubule-associated protein-like 6"/>
    <property type="match status" value="1"/>
</dbReference>
<evidence type="ECO:0000313" key="7">
    <source>
        <dbReference type="EMBL" id="KAG5192672.1"/>
    </source>
</evidence>
<dbReference type="SMART" id="SM00320">
    <property type="entry name" value="WD40"/>
    <property type="match status" value="7"/>
</dbReference>
<feature type="region of interest" description="Disordered" evidence="5">
    <location>
        <begin position="223"/>
        <end position="257"/>
    </location>
</feature>
<reference evidence="7" key="1">
    <citation type="submission" date="2021-02" db="EMBL/GenBank/DDBJ databases">
        <title>First Annotated Genome of the Yellow-green Alga Tribonema minus.</title>
        <authorList>
            <person name="Mahan K.M."/>
        </authorList>
    </citation>
    <scope>NUCLEOTIDE SEQUENCE</scope>
    <source>
        <strain evidence="7">UTEX B ZZ1240</strain>
    </source>
</reference>
<dbReference type="PROSITE" id="PS50082">
    <property type="entry name" value="WD_REPEATS_2"/>
    <property type="match status" value="3"/>
</dbReference>
<keyword evidence="2" id="KW-0677">Repeat</keyword>
<dbReference type="InterPro" id="IPR002048">
    <property type="entry name" value="EF_hand_dom"/>
</dbReference>
<organism evidence="7 8">
    <name type="scientific">Tribonema minus</name>
    <dbReference type="NCBI Taxonomy" id="303371"/>
    <lineage>
        <taxon>Eukaryota</taxon>
        <taxon>Sar</taxon>
        <taxon>Stramenopiles</taxon>
        <taxon>Ochrophyta</taxon>
        <taxon>PX clade</taxon>
        <taxon>Xanthophyceae</taxon>
        <taxon>Tribonematales</taxon>
        <taxon>Tribonemataceae</taxon>
        <taxon>Tribonema</taxon>
    </lineage>
</organism>
<dbReference type="InterPro" id="IPR050630">
    <property type="entry name" value="WD_repeat_EMAP"/>
</dbReference>
<feature type="region of interest" description="Disordered" evidence="5">
    <location>
        <begin position="561"/>
        <end position="590"/>
    </location>
</feature>
<dbReference type="Pfam" id="PF00400">
    <property type="entry name" value="WD40"/>
    <property type="match status" value="1"/>
</dbReference>
<name>A0A836CN89_9STRA</name>
<feature type="repeat" description="WD" evidence="4">
    <location>
        <begin position="766"/>
        <end position="807"/>
    </location>
</feature>
<evidence type="ECO:0000256" key="4">
    <source>
        <dbReference type="PROSITE-ProRule" id="PRU00221"/>
    </source>
</evidence>
<dbReference type="GO" id="GO:0005509">
    <property type="term" value="F:calcium ion binding"/>
    <property type="evidence" value="ECO:0007669"/>
    <property type="project" value="InterPro"/>
</dbReference>
<evidence type="ECO:0000259" key="6">
    <source>
        <dbReference type="PROSITE" id="PS50222"/>
    </source>
</evidence>
<dbReference type="GO" id="GO:0008017">
    <property type="term" value="F:microtubule binding"/>
    <property type="evidence" value="ECO:0007669"/>
    <property type="project" value="TreeGrafter"/>
</dbReference>
<dbReference type="Gene3D" id="2.130.10.10">
    <property type="entry name" value="YVTN repeat-like/Quinoprotein amine dehydrogenase"/>
    <property type="match status" value="3"/>
</dbReference>
<dbReference type="InterPro" id="IPR015943">
    <property type="entry name" value="WD40/YVTN_repeat-like_dom_sf"/>
</dbReference>
<dbReference type="SUPFAM" id="SSF50998">
    <property type="entry name" value="Quinoprotein alcohol dehydrogenase-like"/>
    <property type="match status" value="1"/>
</dbReference>
<feature type="domain" description="EF-hand" evidence="6">
    <location>
        <begin position="22"/>
        <end position="52"/>
    </location>
</feature>
<dbReference type="OrthoDB" id="206783at2759"/>
<dbReference type="CDD" id="cd00051">
    <property type="entry name" value="EFh"/>
    <property type="match status" value="1"/>
</dbReference>
<evidence type="ECO:0000256" key="1">
    <source>
        <dbReference type="ARBA" id="ARBA00022574"/>
    </source>
</evidence>
<dbReference type="PANTHER" id="PTHR13720:SF33">
    <property type="entry name" value="HELP DOMAIN-CONTAINING PROTEIN"/>
    <property type="match status" value="1"/>
</dbReference>